<dbReference type="PANTHER" id="PTHR30607">
    <property type="entry name" value="POTASSIUM-TRANSPORTING ATPASE A CHAIN"/>
    <property type="match status" value="1"/>
</dbReference>
<dbReference type="GO" id="GO:0030955">
    <property type="term" value="F:potassium ion binding"/>
    <property type="evidence" value="ECO:0007669"/>
    <property type="project" value="UniProtKB-UniRule"/>
</dbReference>
<comment type="subcellular location">
    <subcellularLocation>
        <location evidence="9">Cell membrane</location>
        <topology evidence="9">Multi-pass membrane protein</topology>
    </subcellularLocation>
</comment>
<gene>
    <name evidence="9 11" type="primary">kdpA</name>
    <name evidence="11" type="ORF">MM59RIKEN_16490</name>
</gene>
<protein>
    <recommendedName>
        <fullName evidence="9">Potassium-transporting ATPase potassium-binding subunit</fullName>
    </recommendedName>
    <alternativeName>
        <fullName evidence="9">ATP phosphohydrolase [potassium-transporting] A chain</fullName>
    </alternativeName>
    <alternativeName>
        <fullName evidence="9">Potassium-binding and translocating subunit A</fullName>
    </alternativeName>
    <alternativeName>
        <fullName evidence="9">Potassium-translocating ATPase A chain</fullName>
    </alternativeName>
</protein>
<feature type="transmembrane region" description="Helical" evidence="9">
    <location>
        <begin position="129"/>
        <end position="151"/>
    </location>
</feature>
<keyword evidence="7 9" id="KW-0406">Ion transport</keyword>
<keyword evidence="1 9" id="KW-0813">Transport</keyword>
<evidence type="ECO:0000256" key="8">
    <source>
        <dbReference type="ARBA" id="ARBA00023136"/>
    </source>
</evidence>
<keyword evidence="8 9" id="KW-0472">Membrane</keyword>
<evidence type="ECO:0000256" key="9">
    <source>
        <dbReference type="HAMAP-Rule" id="MF_00275"/>
    </source>
</evidence>
<comment type="function">
    <text evidence="9">Part of the high-affinity ATP-driven potassium transport (or Kdp) system, which catalyzes the hydrolysis of ATP coupled with the electrogenic transport of potassium into the cytoplasm. This subunit binds the extracellular potassium ions and delivers the ions to the membrane domain of KdpB through an intramembrane tunnel.</text>
</comment>
<name>A0A810Q832_9FIRM</name>
<keyword evidence="5 9" id="KW-0630">Potassium</keyword>
<keyword evidence="4 9" id="KW-0812">Transmembrane</keyword>
<evidence type="ECO:0000256" key="1">
    <source>
        <dbReference type="ARBA" id="ARBA00022448"/>
    </source>
</evidence>
<feature type="region of interest" description="Disordered" evidence="10">
    <location>
        <begin position="276"/>
        <end position="309"/>
    </location>
</feature>
<dbReference type="PANTHER" id="PTHR30607:SF2">
    <property type="entry name" value="POTASSIUM-TRANSPORTING ATPASE POTASSIUM-BINDING SUBUNIT"/>
    <property type="match status" value="1"/>
</dbReference>
<evidence type="ECO:0000256" key="10">
    <source>
        <dbReference type="SAM" id="MobiDB-lite"/>
    </source>
</evidence>
<dbReference type="GO" id="GO:0008556">
    <property type="term" value="F:P-type potassium transmembrane transporter activity"/>
    <property type="evidence" value="ECO:0007669"/>
    <property type="project" value="InterPro"/>
</dbReference>
<evidence type="ECO:0000256" key="2">
    <source>
        <dbReference type="ARBA" id="ARBA00022475"/>
    </source>
</evidence>
<keyword evidence="6 9" id="KW-1133">Transmembrane helix</keyword>
<sequence>MLQLALTILIYLIIVIPVGRYMYHIAAEKHTLGDPVFDRVDGVIYRLGGVNPHKGMNWKQYALALVGTNGVMVAIGYLILRIQSLPFFNPNGIGNMEPTLAFNTIISFMTNTNLQHYSGESGLSYLSQMLVIIFMMFVSAASGYAACIAFIRGLAGKSTENVGNFFVDLVRITTRILIPFSLVGGLLLVWQGVPQNFEGNVVVKTLEGTFQVIAMGPIAALEIIKHLGTNGGGFLGANSTTPLENPTILSNLIELYSMMLLPGACVITFGKMVRDRRHKDDDDDDDGKGGVSGGVMHSSRADSQRGPRLGEHSLTASIYGREGRSIFAAMGIIFLVGLSVCYWAELQGNPALANIGLSQSMGSMEGKEVRFGIAQSAMFTTTTTSFTTGTVNNMHDTLTPLGGMIPLLHMMLNVVFGGKGVGLMNMIMYAILAVFICGLMVGRTPEYLGKKIEGREMKLTALCIIIHPFLILAFSALAVATDAGRAGITNPGFHGLSQVLYEYASSAANNGSGFEGLADNSYFWNITAGLAMFFGRYLSIVIQLAIAGSLMKKRFVNESAGTLRTSTFSFAVILVFVVYIFAALTFFPALALGPIAEHLTLWG</sequence>
<dbReference type="PIRSF" id="PIRSF001294">
    <property type="entry name" value="K_ATPaseA"/>
    <property type="match status" value="1"/>
</dbReference>
<dbReference type="Pfam" id="PF03814">
    <property type="entry name" value="KdpA"/>
    <property type="match status" value="2"/>
</dbReference>
<keyword evidence="12" id="KW-1185">Reference proteome</keyword>
<feature type="transmembrane region" description="Helical" evidence="9">
    <location>
        <begin position="420"/>
        <end position="441"/>
    </location>
</feature>
<evidence type="ECO:0000256" key="6">
    <source>
        <dbReference type="ARBA" id="ARBA00022989"/>
    </source>
</evidence>
<feature type="transmembrane region" description="Helical" evidence="9">
    <location>
        <begin position="248"/>
        <end position="269"/>
    </location>
</feature>
<evidence type="ECO:0000256" key="3">
    <source>
        <dbReference type="ARBA" id="ARBA00022538"/>
    </source>
</evidence>
<evidence type="ECO:0000313" key="11">
    <source>
        <dbReference type="EMBL" id="BCK84330.1"/>
    </source>
</evidence>
<dbReference type="InterPro" id="IPR004623">
    <property type="entry name" value="KdpA"/>
</dbReference>
<feature type="transmembrane region" description="Helical" evidence="9">
    <location>
        <begin position="6"/>
        <end position="23"/>
    </location>
</feature>
<feature type="transmembrane region" description="Helical" evidence="9">
    <location>
        <begin position="326"/>
        <end position="345"/>
    </location>
</feature>
<comment type="subunit">
    <text evidence="9">The system is composed of three essential subunits: KdpA, KdpB and KdpC.</text>
</comment>
<evidence type="ECO:0000313" key="12">
    <source>
        <dbReference type="Proteomes" id="UP000679848"/>
    </source>
</evidence>
<dbReference type="GO" id="GO:0005886">
    <property type="term" value="C:plasma membrane"/>
    <property type="evidence" value="ECO:0007669"/>
    <property type="project" value="UniProtKB-SubCell"/>
</dbReference>
<organism evidence="11 12">
    <name type="scientific">Pusillibacter faecalis</name>
    <dbReference type="NCBI Taxonomy" id="2714358"/>
    <lineage>
        <taxon>Bacteria</taxon>
        <taxon>Bacillati</taxon>
        <taxon>Bacillota</taxon>
        <taxon>Clostridia</taxon>
        <taxon>Eubacteriales</taxon>
        <taxon>Oscillospiraceae</taxon>
        <taxon>Pusillibacter</taxon>
    </lineage>
</organism>
<feature type="compositionally biased region" description="Basic and acidic residues" evidence="10">
    <location>
        <begin position="299"/>
        <end position="309"/>
    </location>
</feature>
<dbReference type="KEGG" id="pfaa:MM59RIKEN_16490"/>
<keyword evidence="2 9" id="KW-1003">Cell membrane</keyword>
<accession>A0A810Q832</accession>
<dbReference type="EMBL" id="AP023420">
    <property type="protein sequence ID" value="BCK84330.1"/>
    <property type="molecule type" value="Genomic_DNA"/>
</dbReference>
<comment type="similarity">
    <text evidence="9">Belongs to the KdpA family.</text>
</comment>
<evidence type="ECO:0000256" key="5">
    <source>
        <dbReference type="ARBA" id="ARBA00022958"/>
    </source>
</evidence>
<evidence type="ECO:0000256" key="4">
    <source>
        <dbReference type="ARBA" id="ARBA00022692"/>
    </source>
</evidence>
<feature type="transmembrane region" description="Helical" evidence="9">
    <location>
        <begin position="172"/>
        <end position="193"/>
    </location>
</feature>
<feature type="transmembrane region" description="Helical" evidence="9">
    <location>
        <begin position="568"/>
        <end position="592"/>
    </location>
</feature>
<reference evidence="11" key="1">
    <citation type="submission" date="2020-09" db="EMBL/GenBank/DDBJ databases">
        <title>New species isolated from human feces.</title>
        <authorList>
            <person name="Kitahara M."/>
            <person name="Shigeno Y."/>
            <person name="Shime M."/>
            <person name="Matsumoto Y."/>
            <person name="Nakamura S."/>
            <person name="Motooka D."/>
            <person name="Fukuoka S."/>
            <person name="Nishikawa H."/>
            <person name="Benno Y."/>
        </authorList>
    </citation>
    <scope>NUCLEOTIDE SEQUENCE</scope>
    <source>
        <strain evidence="11">MM59</strain>
    </source>
</reference>
<evidence type="ECO:0000256" key="7">
    <source>
        <dbReference type="ARBA" id="ARBA00023065"/>
    </source>
</evidence>
<feature type="transmembrane region" description="Helical" evidence="9">
    <location>
        <begin position="61"/>
        <end position="80"/>
    </location>
</feature>
<dbReference type="HAMAP" id="MF_00275">
    <property type="entry name" value="KdpA"/>
    <property type="match status" value="1"/>
</dbReference>
<dbReference type="RefSeq" id="WP_187032070.1">
    <property type="nucleotide sequence ID" value="NZ_AP023420.1"/>
</dbReference>
<feature type="transmembrane region" description="Helical" evidence="9">
    <location>
        <begin position="461"/>
        <end position="480"/>
    </location>
</feature>
<proteinExistence type="inferred from homology"/>
<feature type="transmembrane region" description="Helical" evidence="9">
    <location>
        <begin position="522"/>
        <end position="547"/>
    </location>
</feature>
<keyword evidence="3 9" id="KW-0633">Potassium transport</keyword>
<dbReference type="Proteomes" id="UP000679848">
    <property type="component" value="Chromosome"/>
</dbReference>
<dbReference type="AlphaFoldDB" id="A0A810Q832"/>